<dbReference type="GO" id="GO:0005829">
    <property type="term" value="C:cytosol"/>
    <property type="evidence" value="ECO:0007669"/>
    <property type="project" value="TreeGrafter"/>
</dbReference>
<keyword evidence="4 6" id="KW-0238">DNA-binding</keyword>
<comment type="subcellular location">
    <subcellularLocation>
        <location evidence="6">Cytoplasm</location>
    </subcellularLocation>
</comment>
<reference evidence="10" key="1">
    <citation type="submission" date="2019-06" db="EMBL/GenBank/DDBJ databases">
        <title>Alistipes onderdonkii subsp. vulgaris subsp. nov., Alistipes dispar sp. nov. and Alistipes communis sp. nov., isolated from human faeces, and creation of Alistipes onderdonkii subsp. onderdonkii subsp. nov.</title>
        <authorList>
            <person name="Sakamoto M."/>
            <person name="Ikeyama N."/>
            <person name="Ogata Y."/>
            <person name="Suda W."/>
            <person name="Iino T."/>
            <person name="Hattori M."/>
            <person name="Ohkuma M."/>
        </authorList>
    </citation>
    <scope>NUCLEOTIDE SEQUENCE [LARGE SCALE GENOMIC DNA]</scope>
    <source>
        <strain evidence="10">5CBH24</strain>
    </source>
</reference>
<dbReference type="SUPFAM" id="SSF75625">
    <property type="entry name" value="YebC-like"/>
    <property type="match status" value="1"/>
</dbReference>
<evidence type="ECO:0000256" key="3">
    <source>
        <dbReference type="ARBA" id="ARBA00023015"/>
    </source>
</evidence>
<dbReference type="InterPro" id="IPR026564">
    <property type="entry name" value="Transcrip_reg_TACO1-like_dom3"/>
</dbReference>
<dbReference type="HAMAP" id="MF_00693">
    <property type="entry name" value="Transcrip_reg_TACO1"/>
    <property type="match status" value="1"/>
</dbReference>
<dbReference type="PANTHER" id="PTHR12532">
    <property type="entry name" value="TRANSLATIONAL ACTIVATOR OF CYTOCHROME C OXIDASE 1"/>
    <property type="match status" value="1"/>
</dbReference>
<evidence type="ECO:0000259" key="7">
    <source>
        <dbReference type="Pfam" id="PF01709"/>
    </source>
</evidence>
<evidence type="ECO:0000256" key="5">
    <source>
        <dbReference type="ARBA" id="ARBA00023163"/>
    </source>
</evidence>
<evidence type="ECO:0000313" key="9">
    <source>
        <dbReference type="EMBL" id="BBL03490.1"/>
    </source>
</evidence>
<feature type="domain" description="TACO1/YebC-like second and third" evidence="7">
    <location>
        <begin position="79"/>
        <end position="236"/>
    </location>
</feature>
<dbReference type="InterPro" id="IPR048300">
    <property type="entry name" value="TACO1_YebC-like_2nd/3rd_dom"/>
</dbReference>
<dbReference type="InterPro" id="IPR049083">
    <property type="entry name" value="TACO1_YebC_N"/>
</dbReference>
<evidence type="ECO:0000256" key="6">
    <source>
        <dbReference type="HAMAP-Rule" id="MF_00693"/>
    </source>
</evidence>
<organism evidence="9 10">
    <name type="scientific">Alistipes communis</name>
    <dbReference type="NCBI Taxonomy" id="2585118"/>
    <lineage>
        <taxon>Bacteria</taxon>
        <taxon>Pseudomonadati</taxon>
        <taxon>Bacteroidota</taxon>
        <taxon>Bacteroidia</taxon>
        <taxon>Bacteroidales</taxon>
        <taxon>Rikenellaceae</taxon>
        <taxon>Alistipes</taxon>
    </lineage>
</organism>
<dbReference type="Pfam" id="PF20772">
    <property type="entry name" value="TACO1_YebC_N"/>
    <property type="match status" value="1"/>
</dbReference>
<dbReference type="EMBL" id="AP019735">
    <property type="protein sequence ID" value="BBL03490.1"/>
    <property type="molecule type" value="Genomic_DNA"/>
</dbReference>
<dbReference type="GO" id="GO:0003677">
    <property type="term" value="F:DNA binding"/>
    <property type="evidence" value="ECO:0007669"/>
    <property type="project" value="UniProtKB-UniRule"/>
</dbReference>
<dbReference type="FunFam" id="1.10.10.200:FF:000004">
    <property type="entry name" value="Probable transcriptional regulatory protein BSBG_02618"/>
    <property type="match status" value="1"/>
</dbReference>
<evidence type="ECO:0000259" key="8">
    <source>
        <dbReference type="Pfam" id="PF20772"/>
    </source>
</evidence>
<dbReference type="NCBIfam" id="TIGR01033">
    <property type="entry name" value="YebC/PmpR family DNA-binding transcriptional regulator"/>
    <property type="match status" value="1"/>
</dbReference>
<dbReference type="InterPro" id="IPR017856">
    <property type="entry name" value="Integrase-like_N"/>
</dbReference>
<dbReference type="OrthoDB" id="9781053at2"/>
<keyword evidence="5 6" id="KW-0804">Transcription</keyword>
<dbReference type="GO" id="GO:0006355">
    <property type="term" value="P:regulation of DNA-templated transcription"/>
    <property type="evidence" value="ECO:0007669"/>
    <property type="project" value="UniProtKB-UniRule"/>
</dbReference>
<keyword evidence="10" id="KW-1185">Reference proteome</keyword>
<dbReference type="PANTHER" id="PTHR12532:SF6">
    <property type="entry name" value="TRANSCRIPTIONAL REGULATORY PROTEIN YEBC-RELATED"/>
    <property type="match status" value="1"/>
</dbReference>
<evidence type="ECO:0000313" key="10">
    <source>
        <dbReference type="Proteomes" id="UP000318946"/>
    </source>
</evidence>
<gene>
    <name evidence="9" type="ORF">A5CBH24_08030</name>
</gene>
<dbReference type="Gene3D" id="3.30.70.980">
    <property type="match status" value="2"/>
</dbReference>
<dbReference type="KEGG" id="acou:A5CBH24_08030"/>
<dbReference type="InterPro" id="IPR029072">
    <property type="entry name" value="YebC-like"/>
</dbReference>
<keyword evidence="3 6" id="KW-0805">Transcription regulation</keyword>
<name>A0A4Y1WQW6_9BACT</name>
<accession>A0A4Y1WQW6</accession>
<feature type="domain" description="TACO1/YebC-like N-terminal" evidence="8">
    <location>
        <begin position="4"/>
        <end position="71"/>
    </location>
</feature>
<comment type="similarity">
    <text evidence="1 6">Belongs to the TACO1 family.</text>
</comment>
<dbReference type="Pfam" id="PF01709">
    <property type="entry name" value="Transcrip_reg"/>
    <property type="match status" value="1"/>
</dbReference>
<evidence type="ECO:0000256" key="2">
    <source>
        <dbReference type="ARBA" id="ARBA00022490"/>
    </source>
</evidence>
<dbReference type="InterPro" id="IPR002876">
    <property type="entry name" value="Transcrip_reg_TACO1-like"/>
</dbReference>
<keyword evidence="2 6" id="KW-0963">Cytoplasm</keyword>
<evidence type="ECO:0000256" key="1">
    <source>
        <dbReference type="ARBA" id="ARBA00008724"/>
    </source>
</evidence>
<dbReference type="AlphaFoldDB" id="A0A4Y1WQW6"/>
<protein>
    <recommendedName>
        <fullName evidence="6">Probable transcriptional regulatory protein A5CBH24_08030</fullName>
    </recommendedName>
</protein>
<dbReference type="RefSeq" id="WP_019131586.1">
    <property type="nucleotide sequence ID" value="NZ_AP019735.1"/>
</dbReference>
<dbReference type="NCBIfam" id="NF001030">
    <property type="entry name" value="PRK00110.1"/>
    <property type="match status" value="1"/>
</dbReference>
<dbReference type="NCBIfam" id="NF009044">
    <property type="entry name" value="PRK12378.1"/>
    <property type="match status" value="1"/>
</dbReference>
<dbReference type="Gene3D" id="1.10.10.200">
    <property type="match status" value="1"/>
</dbReference>
<dbReference type="GeneID" id="78341519"/>
<dbReference type="Proteomes" id="UP000318946">
    <property type="component" value="Chromosome"/>
</dbReference>
<proteinExistence type="inferred from homology"/>
<evidence type="ECO:0000256" key="4">
    <source>
        <dbReference type="ARBA" id="ARBA00023125"/>
    </source>
</evidence>
<sequence length="242" mass="27333">MGRAFEYRKARKLKRWGNMARTFTKIGKEIEIAVKSGGPDPTANVRLRILIQNAKAENMPKENVERAIKRAISKDTSDYKEVVYEGYGPHGIAFLVETATDNTNRTVASMRMYFNKCGGALGTSGSVAFMFEHKCSFKFRVPAGTDFEELELNMIDTGVDDFCPEDETTVTVEAPYEQFGTIQKWLEDNGFEIVSGESLRVPTDTKELDAEGRESIEKLVEKLEEDDDVVNVYHNMKEADEE</sequence>